<dbReference type="AlphaFoldDB" id="X1NPD8"/>
<feature type="non-terminal residue" evidence="1">
    <location>
        <position position="292"/>
    </location>
</feature>
<dbReference type="EMBL" id="BARV01015642">
    <property type="protein sequence ID" value="GAI32071.1"/>
    <property type="molecule type" value="Genomic_DNA"/>
</dbReference>
<protein>
    <submittedName>
        <fullName evidence="1">Uncharacterized protein</fullName>
    </submittedName>
</protein>
<proteinExistence type="predicted"/>
<evidence type="ECO:0000313" key="1">
    <source>
        <dbReference type="EMBL" id="GAI32071.1"/>
    </source>
</evidence>
<dbReference type="InterPro" id="IPR010344">
    <property type="entry name" value="YbjH"/>
</dbReference>
<feature type="non-terminal residue" evidence="1">
    <location>
        <position position="1"/>
    </location>
</feature>
<reference evidence="1" key="1">
    <citation type="journal article" date="2014" name="Front. Microbiol.">
        <title>High frequency of phylogenetically diverse reductive dehalogenase-homologous genes in deep subseafloor sedimentary metagenomes.</title>
        <authorList>
            <person name="Kawai M."/>
            <person name="Futagami T."/>
            <person name="Toyoda A."/>
            <person name="Takaki Y."/>
            <person name="Nishi S."/>
            <person name="Hori S."/>
            <person name="Arai W."/>
            <person name="Tsubouchi T."/>
            <person name="Morono Y."/>
            <person name="Uchiyama I."/>
            <person name="Ito T."/>
            <person name="Fujiyama A."/>
            <person name="Inagaki F."/>
            <person name="Takami H."/>
        </authorList>
    </citation>
    <scope>NUCLEOTIDE SEQUENCE</scope>
    <source>
        <strain evidence="1">Expedition CK06-06</strain>
    </source>
</reference>
<comment type="caution">
    <text evidence="1">The sequence shown here is derived from an EMBL/GenBank/DDBJ whole genome shotgun (WGS) entry which is preliminary data.</text>
</comment>
<name>X1NPD8_9ZZZZ</name>
<gene>
    <name evidence="1" type="ORF">S06H3_27006</name>
</gene>
<accession>X1NPD8</accession>
<dbReference type="Pfam" id="PF06082">
    <property type="entry name" value="YjbH"/>
    <property type="match status" value="1"/>
</dbReference>
<sequence>LVELERRFGESTLSLGGTAGIDPRRLLVRLSMPFGGVKQGEPQGLRVRTDPALELDYASSILPSGDNLWHAPDLRHLRGGLTLPYTSSHPERLVEGMGSPVREDEWKVAPSFEGLSGLIRTPTADVIPDGHYVVGSSWIPRAYTSGMHQGKSKSRPTYATVGFLPNLELSFRFTFYDDVTSWFNGITTEWPYDMDRCLSAQYRVWRQKGARPALAIGAQDMKFGDDAPKVGRAEYLVASHQFDDIRLHLGAGTGRYRGIFAGTEARIGEKMKLMAEYDTNDVNLGLRMHLSR</sequence>
<organism evidence="1">
    <name type="scientific">marine sediment metagenome</name>
    <dbReference type="NCBI Taxonomy" id="412755"/>
    <lineage>
        <taxon>unclassified sequences</taxon>
        <taxon>metagenomes</taxon>
        <taxon>ecological metagenomes</taxon>
    </lineage>
</organism>